<proteinExistence type="predicted"/>
<dbReference type="Pfam" id="PF05331">
    <property type="entry name" value="DUF742"/>
    <property type="match status" value="1"/>
</dbReference>
<evidence type="ECO:0000256" key="1">
    <source>
        <dbReference type="SAM" id="MobiDB-lite"/>
    </source>
</evidence>
<dbReference type="Proteomes" id="UP000520767">
    <property type="component" value="Unassembled WGS sequence"/>
</dbReference>
<dbReference type="PANTHER" id="PTHR36221:SF1">
    <property type="entry name" value="DUF742 DOMAIN-CONTAINING PROTEIN"/>
    <property type="match status" value="1"/>
</dbReference>
<evidence type="ECO:0008006" key="4">
    <source>
        <dbReference type="Google" id="ProtNLM"/>
    </source>
</evidence>
<protein>
    <recommendedName>
        <fullName evidence="4">DUF742 domain-containing protein</fullName>
    </recommendedName>
</protein>
<comment type="caution">
    <text evidence="2">The sequence shown here is derived from an EMBL/GenBank/DDBJ whole genome shotgun (WGS) entry which is preliminary data.</text>
</comment>
<dbReference type="AlphaFoldDB" id="A0A7W7PZV0"/>
<organism evidence="2 3">
    <name type="scientific">Actinophytocola algeriensis</name>
    <dbReference type="NCBI Taxonomy" id="1768010"/>
    <lineage>
        <taxon>Bacteria</taxon>
        <taxon>Bacillati</taxon>
        <taxon>Actinomycetota</taxon>
        <taxon>Actinomycetes</taxon>
        <taxon>Pseudonocardiales</taxon>
        <taxon>Pseudonocardiaceae</taxon>
    </lineage>
</organism>
<dbReference type="InterPro" id="IPR007995">
    <property type="entry name" value="DUF742"/>
</dbReference>
<sequence>MYYGGWGNYQEWEANDFRPRPPDETPPPAPEPDGAVSGTLPPPTPAILPIGPRSVVPAGRKSLGRRDKKAKKLLPLAPPPTPAPDLVSPLADAGPWPEPKEPAPLSAEALSMEASSPKQLVRPYTRTGGRTHVNYRLELETLLSTALSRGRDRAGLRDDLRAIYDLCRTPHSTAEVSAHLGLPLGAARVLIADVVDLGLLHVHETAEDKPTLDLLYRVAAGLKNL</sequence>
<name>A0A7W7PZV0_9PSEU</name>
<dbReference type="PANTHER" id="PTHR36221">
    <property type="entry name" value="DUF742 DOMAIN-CONTAINING PROTEIN"/>
    <property type="match status" value="1"/>
</dbReference>
<gene>
    <name evidence="2" type="ORF">FHR82_000597</name>
</gene>
<dbReference type="RefSeq" id="WP_225943965.1">
    <property type="nucleotide sequence ID" value="NZ_JACHJQ010000001.1"/>
</dbReference>
<feature type="compositionally biased region" description="Basic residues" evidence="1">
    <location>
        <begin position="62"/>
        <end position="72"/>
    </location>
</feature>
<accession>A0A7W7PZV0</accession>
<feature type="region of interest" description="Disordered" evidence="1">
    <location>
        <begin position="1"/>
        <end position="103"/>
    </location>
</feature>
<evidence type="ECO:0000313" key="2">
    <source>
        <dbReference type="EMBL" id="MBB4904387.1"/>
    </source>
</evidence>
<dbReference type="EMBL" id="JACHJQ010000001">
    <property type="protein sequence ID" value="MBB4904387.1"/>
    <property type="molecule type" value="Genomic_DNA"/>
</dbReference>
<reference evidence="2 3" key="1">
    <citation type="submission" date="2020-08" db="EMBL/GenBank/DDBJ databases">
        <title>Genomic Encyclopedia of Type Strains, Phase III (KMG-III): the genomes of soil and plant-associated and newly described type strains.</title>
        <authorList>
            <person name="Whitman W."/>
        </authorList>
    </citation>
    <scope>NUCLEOTIDE SEQUENCE [LARGE SCALE GENOMIC DNA]</scope>
    <source>
        <strain evidence="2 3">CECT 8960</strain>
    </source>
</reference>
<evidence type="ECO:0000313" key="3">
    <source>
        <dbReference type="Proteomes" id="UP000520767"/>
    </source>
</evidence>
<keyword evidence="3" id="KW-1185">Reference proteome</keyword>